<dbReference type="EMBL" id="CAJOBH010001028">
    <property type="protein sequence ID" value="CAF3831779.1"/>
    <property type="molecule type" value="Genomic_DNA"/>
</dbReference>
<gene>
    <name evidence="14" type="ORF">BYL167_LOCUS4745</name>
    <name evidence="11" type="ORF">CJN711_LOCUS14644</name>
    <name evidence="13" type="ORF">MBJ925_LOCUS36407</name>
    <name evidence="15" type="ORF">SMN809_LOCUS3380</name>
    <name evidence="16" type="ORF">UXM345_LOCUS14749</name>
    <name evidence="12" type="ORF">XDN619_LOCUS23835</name>
</gene>
<dbReference type="Proteomes" id="UP000663855">
    <property type="component" value="Unassembled WGS sequence"/>
</dbReference>
<name>A0A816VZT2_9BILA</name>
<evidence type="ECO:0000259" key="10">
    <source>
        <dbReference type="Pfam" id="PF01694"/>
    </source>
</evidence>
<dbReference type="EMBL" id="CAJNRE010020082">
    <property type="protein sequence ID" value="CAF2221555.1"/>
    <property type="molecule type" value="Genomic_DNA"/>
</dbReference>
<dbReference type="Gene3D" id="1.20.1540.10">
    <property type="entry name" value="Rhomboid-like"/>
    <property type="match status" value="1"/>
</dbReference>
<sequence>MNVLIRALLSRQSSLFTCRRPLTTDKIRRAFRSSLPTDKVRSSIHSSPRNNKQFPFGFINEKNAIFGIIIINGIVFVTWNFSYAHAKSKHGHCLLSFMTKNFMVSWDGVVRHNRIWTLVTSAFSHLDFTHFLINNFVLYSFGPLVLNHIGLPAFIQLFLVSAVGCSLAHICYQGFYDRRPSLPAVGASGVTMGMTVFYSFIRPFDTVLLFFVIPMPVIVGVGAFIAYDLYRALTHRQGNIGSAGHIGGAIAGAVYYVLKIRGRL</sequence>
<dbReference type="InterPro" id="IPR035952">
    <property type="entry name" value="Rhomboid-like_sf"/>
</dbReference>
<accession>A0A816VZT2</accession>
<evidence type="ECO:0000256" key="3">
    <source>
        <dbReference type="ARBA" id="ARBA00009045"/>
    </source>
</evidence>
<evidence type="ECO:0000313" key="13">
    <source>
        <dbReference type="EMBL" id="CAF2221555.1"/>
    </source>
</evidence>
<evidence type="ECO:0000313" key="16">
    <source>
        <dbReference type="EMBL" id="CAF3975773.1"/>
    </source>
</evidence>
<dbReference type="InterPro" id="IPR022764">
    <property type="entry name" value="Peptidase_S54_rhomboid_dom"/>
</dbReference>
<keyword evidence="5 9" id="KW-0812">Transmembrane</keyword>
<reference evidence="12" key="1">
    <citation type="submission" date="2021-02" db="EMBL/GenBank/DDBJ databases">
        <authorList>
            <person name="Nowell W R."/>
        </authorList>
    </citation>
    <scope>NUCLEOTIDE SEQUENCE</scope>
</reference>
<dbReference type="Pfam" id="PF01694">
    <property type="entry name" value="Rhomboid"/>
    <property type="match status" value="1"/>
</dbReference>
<comment type="catalytic activity">
    <reaction evidence="1">
        <text>Cleaves type-1 transmembrane domains using a catalytic dyad composed of serine and histidine that are contributed by different transmembrane domains.</text>
        <dbReference type="EC" id="3.4.21.105"/>
    </reaction>
</comment>
<keyword evidence="6" id="KW-0378">Hydrolase</keyword>
<evidence type="ECO:0000256" key="4">
    <source>
        <dbReference type="ARBA" id="ARBA00013039"/>
    </source>
</evidence>
<keyword evidence="8 9" id="KW-0472">Membrane</keyword>
<dbReference type="EMBL" id="CAJNOV010006670">
    <property type="protein sequence ID" value="CAF1254210.1"/>
    <property type="molecule type" value="Genomic_DNA"/>
</dbReference>
<dbReference type="Proteomes" id="UP000663824">
    <property type="component" value="Unassembled WGS sequence"/>
</dbReference>
<evidence type="ECO:0000256" key="1">
    <source>
        <dbReference type="ARBA" id="ARBA00000156"/>
    </source>
</evidence>
<dbReference type="SUPFAM" id="SSF144091">
    <property type="entry name" value="Rhomboid-like"/>
    <property type="match status" value="1"/>
</dbReference>
<evidence type="ECO:0000313" key="11">
    <source>
        <dbReference type="EMBL" id="CAF1254210.1"/>
    </source>
</evidence>
<evidence type="ECO:0000256" key="8">
    <source>
        <dbReference type="ARBA" id="ARBA00023136"/>
    </source>
</evidence>
<dbReference type="EC" id="3.4.21.105" evidence="4"/>
<dbReference type="AlphaFoldDB" id="A0A816VZT2"/>
<dbReference type="GO" id="GO:0004252">
    <property type="term" value="F:serine-type endopeptidase activity"/>
    <property type="evidence" value="ECO:0007669"/>
    <property type="project" value="InterPro"/>
</dbReference>
<feature type="transmembrane region" description="Helical" evidence="9">
    <location>
        <begin position="64"/>
        <end position="82"/>
    </location>
</feature>
<dbReference type="InterPro" id="IPR050925">
    <property type="entry name" value="Rhomboid_protease_S54"/>
</dbReference>
<dbReference type="PANTHER" id="PTHR43731">
    <property type="entry name" value="RHOMBOID PROTEASE"/>
    <property type="match status" value="1"/>
</dbReference>
<dbReference type="PANTHER" id="PTHR43731:SF14">
    <property type="entry name" value="PRESENILIN-ASSOCIATED RHOMBOID-LIKE PROTEIN, MITOCHONDRIAL"/>
    <property type="match status" value="1"/>
</dbReference>
<evidence type="ECO:0000256" key="5">
    <source>
        <dbReference type="ARBA" id="ARBA00022692"/>
    </source>
</evidence>
<protein>
    <recommendedName>
        <fullName evidence="4">rhomboid protease</fullName>
        <ecNumber evidence="4">3.4.21.105</ecNumber>
    </recommendedName>
</protein>
<dbReference type="Proteomes" id="UP000663842">
    <property type="component" value="Unassembled WGS sequence"/>
</dbReference>
<evidence type="ECO:0000256" key="2">
    <source>
        <dbReference type="ARBA" id="ARBA00004141"/>
    </source>
</evidence>
<comment type="similarity">
    <text evidence="3">Belongs to the peptidase S54 family.</text>
</comment>
<comment type="caution">
    <text evidence="12">The sequence shown here is derived from an EMBL/GenBank/DDBJ whole genome shotgun (WGS) entry which is preliminary data.</text>
</comment>
<evidence type="ECO:0000313" key="17">
    <source>
        <dbReference type="Proteomes" id="UP000663887"/>
    </source>
</evidence>
<feature type="domain" description="Peptidase S54 rhomboid" evidence="10">
    <location>
        <begin position="113"/>
        <end position="259"/>
    </location>
</feature>
<keyword evidence="7 9" id="KW-1133">Transmembrane helix</keyword>
<dbReference type="GO" id="GO:0016020">
    <property type="term" value="C:membrane"/>
    <property type="evidence" value="ECO:0007669"/>
    <property type="project" value="UniProtKB-SubCell"/>
</dbReference>
<dbReference type="EMBL" id="CAJOBI010000696">
    <property type="protein sequence ID" value="CAF3839971.1"/>
    <property type="molecule type" value="Genomic_DNA"/>
</dbReference>
<evidence type="ECO:0000256" key="6">
    <source>
        <dbReference type="ARBA" id="ARBA00022801"/>
    </source>
</evidence>
<organism evidence="12 17">
    <name type="scientific">Rotaria magnacalcarata</name>
    <dbReference type="NCBI Taxonomy" id="392030"/>
    <lineage>
        <taxon>Eukaryota</taxon>
        <taxon>Metazoa</taxon>
        <taxon>Spiralia</taxon>
        <taxon>Gnathifera</taxon>
        <taxon>Rotifera</taxon>
        <taxon>Eurotatoria</taxon>
        <taxon>Bdelloidea</taxon>
        <taxon>Philodinida</taxon>
        <taxon>Philodinidae</taxon>
        <taxon>Rotaria</taxon>
    </lineage>
</organism>
<dbReference type="Proteomes" id="UP000676336">
    <property type="component" value="Unassembled WGS sequence"/>
</dbReference>
<evidence type="ECO:0000256" key="7">
    <source>
        <dbReference type="ARBA" id="ARBA00022989"/>
    </source>
</evidence>
<evidence type="ECO:0000313" key="14">
    <source>
        <dbReference type="EMBL" id="CAF3831779.1"/>
    </source>
</evidence>
<feature type="transmembrane region" description="Helical" evidence="9">
    <location>
        <begin position="184"/>
        <end position="201"/>
    </location>
</feature>
<feature type="transmembrane region" description="Helical" evidence="9">
    <location>
        <begin position="239"/>
        <end position="258"/>
    </location>
</feature>
<evidence type="ECO:0000313" key="15">
    <source>
        <dbReference type="EMBL" id="CAF3839971.1"/>
    </source>
</evidence>
<dbReference type="Proteomes" id="UP000663887">
    <property type="component" value="Unassembled WGS sequence"/>
</dbReference>
<evidence type="ECO:0000256" key="9">
    <source>
        <dbReference type="SAM" id="Phobius"/>
    </source>
</evidence>
<dbReference type="Proteomes" id="UP000681967">
    <property type="component" value="Unassembled WGS sequence"/>
</dbReference>
<dbReference type="EMBL" id="CAJNRG010010833">
    <property type="protein sequence ID" value="CAF2126377.1"/>
    <property type="molecule type" value="Genomic_DNA"/>
</dbReference>
<evidence type="ECO:0000313" key="12">
    <source>
        <dbReference type="EMBL" id="CAF2126377.1"/>
    </source>
</evidence>
<comment type="subcellular location">
    <subcellularLocation>
        <location evidence="2">Membrane</location>
        <topology evidence="2">Multi-pass membrane protein</topology>
    </subcellularLocation>
</comment>
<feature type="transmembrane region" description="Helical" evidence="9">
    <location>
        <begin position="207"/>
        <end position="227"/>
    </location>
</feature>
<dbReference type="EMBL" id="CAJOBF010001697">
    <property type="protein sequence ID" value="CAF3975773.1"/>
    <property type="molecule type" value="Genomic_DNA"/>
</dbReference>
<proteinExistence type="inferred from homology"/>